<evidence type="ECO:0000313" key="2">
    <source>
        <dbReference type="Proteomes" id="UP001281147"/>
    </source>
</evidence>
<gene>
    <name evidence="1" type="ORF">LTR37_004712</name>
</gene>
<dbReference type="Proteomes" id="UP001281147">
    <property type="component" value="Unassembled WGS sequence"/>
</dbReference>
<reference evidence="1" key="1">
    <citation type="submission" date="2023-07" db="EMBL/GenBank/DDBJ databases">
        <title>Black Yeasts Isolated from many extreme environments.</title>
        <authorList>
            <person name="Coleine C."/>
            <person name="Stajich J.E."/>
            <person name="Selbmann L."/>
        </authorList>
    </citation>
    <scope>NUCLEOTIDE SEQUENCE</scope>
    <source>
        <strain evidence="1">CCFEE 5714</strain>
    </source>
</reference>
<name>A0ACC3NM05_9PEZI</name>
<keyword evidence="2" id="KW-1185">Reference proteome</keyword>
<sequence length="222" mass="25636">MDNSPLAKLPAELRNRIYLLALRNEQPIIVVVRSGGRPQEAYRRLYELRTPQALTLTCKQIRNESINMFYSANAFDIRTSTKQAALCLTRFCSMIRETDMKALRSITLSALTFKAGWNTEDFLMDFVDYVIEIHQASKRIPNSSITAILEVREGARGQYSKVGSFNLDMRDLGKPWTATCEQIEKAASEQPTFRKRSILRNTREKIQWYQQHVQIAEAEEPR</sequence>
<comment type="caution">
    <text evidence="1">The sequence shown here is derived from an EMBL/GenBank/DDBJ whole genome shotgun (WGS) entry which is preliminary data.</text>
</comment>
<proteinExistence type="predicted"/>
<accession>A0ACC3NM05</accession>
<protein>
    <submittedName>
        <fullName evidence="1">Uncharacterized protein</fullName>
    </submittedName>
</protein>
<evidence type="ECO:0000313" key="1">
    <source>
        <dbReference type="EMBL" id="KAK3719148.1"/>
    </source>
</evidence>
<organism evidence="1 2">
    <name type="scientific">Vermiconidia calcicola</name>
    <dbReference type="NCBI Taxonomy" id="1690605"/>
    <lineage>
        <taxon>Eukaryota</taxon>
        <taxon>Fungi</taxon>
        <taxon>Dikarya</taxon>
        <taxon>Ascomycota</taxon>
        <taxon>Pezizomycotina</taxon>
        <taxon>Dothideomycetes</taxon>
        <taxon>Dothideomycetidae</taxon>
        <taxon>Mycosphaerellales</taxon>
        <taxon>Extremaceae</taxon>
        <taxon>Vermiconidia</taxon>
    </lineage>
</organism>
<dbReference type="EMBL" id="JAUTXU010000028">
    <property type="protein sequence ID" value="KAK3719148.1"/>
    <property type="molecule type" value="Genomic_DNA"/>
</dbReference>